<evidence type="ECO:0000256" key="3">
    <source>
        <dbReference type="ARBA" id="ARBA00023015"/>
    </source>
</evidence>
<feature type="compositionally biased region" description="Basic and acidic residues" evidence="9">
    <location>
        <begin position="528"/>
        <end position="545"/>
    </location>
</feature>
<feature type="compositionally biased region" description="Polar residues" evidence="9">
    <location>
        <begin position="276"/>
        <end position="285"/>
    </location>
</feature>
<dbReference type="Proteomes" id="UP000655225">
    <property type="component" value="Unassembled WGS sequence"/>
</dbReference>
<dbReference type="OrthoDB" id="10056939at2759"/>
<name>A0A835D9R0_TETSI</name>
<evidence type="ECO:0000259" key="10">
    <source>
        <dbReference type="PROSITE" id="PS50071"/>
    </source>
</evidence>
<feature type="DNA-binding region" description="Homeobox" evidence="8">
    <location>
        <begin position="434"/>
        <end position="474"/>
    </location>
</feature>
<evidence type="ECO:0000256" key="7">
    <source>
        <dbReference type="ARBA" id="ARBA00023242"/>
    </source>
</evidence>
<organism evidence="11 12">
    <name type="scientific">Tetracentron sinense</name>
    <name type="common">Spur-leaf</name>
    <dbReference type="NCBI Taxonomy" id="13715"/>
    <lineage>
        <taxon>Eukaryota</taxon>
        <taxon>Viridiplantae</taxon>
        <taxon>Streptophyta</taxon>
        <taxon>Embryophyta</taxon>
        <taxon>Tracheophyta</taxon>
        <taxon>Spermatophyta</taxon>
        <taxon>Magnoliopsida</taxon>
        <taxon>Trochodendrales</taxon>
        <taxon>Trochodendraceae</taxon>
        <taxon>Tetracentron</taxon>
    </lineage>
</organism>
<comment type="similarity">
    <text evidence="2">Belongs to the TALE/BELL homeobox family.</text>
</comment>
<dbReference type="OMA" id="WPYGPFT"/>
<dbReference type="InterPro" id="IPR001356">
    <property type="entry name" value="HD"/>
</dbReference>
<accession>A0A835D9R0</accession>
<keyword evidence="5 8" id="KW-0371">Homeobox</keyword>
<keyword evidence="12" id="KW-1185">Reference proteome</keyword>
<dbReference type="InterPro" id="IPR006563">
    <property type="entry name" value="POX_dom"/>
</dbReference>
<dbReference type="EMBL" id="JABCRI010000013">
    <property type="protein sequence ID" value="KAF8395176.1"/>
    <property type="molecule type" value="Genomic_DNA"/>
</dbReference>
<proteinExistence type="inferred from homology"/>
<evidence type="ECO:0000256" key="8">
    <source>
        <dbReference type="PROSITE-ProRule" id="PRU00108"/>
    </source>
</evidence>
<dbReference type="Pfam" id="PF05920">
    <property type="entry name" value="Homeobox_KN"/>
    <property type="match status" value="1"/>
</dbReference>
<feature type="domain" description="Homeobox" evidence="10">
    <location>
        <begin position="432"/>
        <end position="473"/>
    </location>
</feature>
<dbReference type="PANTHER" id="PTHR11850">
    <property type="entry name" value="HOMEOBOX PROTEIN TRANSCRIPTION FACTORS"/>
    <property type="match status" value="1"/>
</dbReference>
<dbReference type="FunFam" id="1.10.10.60:FF:000117">
    <property type="entry name" value="BEL1-like homeodomain protein 9"/>
    <property type="match status" value="1"/>
</dbReference>
<feature type="region of interest" description="Disordered" evidence="9">
    <location>
        <begin position="276"/>
        <end position="297"/>
    </location>
</feature>
<evidence type="ECO:0000256" key="4">
    <source>
        <dbReference type="ARBA" id="ARBA00023125"/>
    </source>
</evidence>
<evidence type="ECO:0000256" key="9">
    <source>
        <dbReference type="SAM" id="MobiDB-lite"/>
    </source>
</evidence>
<feature type="region of interest" description="Disordered" evidence="9">
    <location>
        <begin position="485"/>
        <end position="548"/>
    </location>
</feature>
<dbReference type="PROSITE" id="PS50071">
    <property type="entry name" value="HOMEOBOX_2"/>
    <property type="match status" value="1"/>
</dbReference>
<evidence type="ECO:0000313" key="11">
    <source>
        <dbReference type="EMBL" id="KAF8395176.1"/>
    </source>
</evidence>
<dbReference type="SMART" id="SM00574">
    <property type="entry name" value="POX"/>
    <property type="match status" value="1"/>
</dbReference>
<dbReference type="Pfam" id="PF07526">
    <property type="entry name" value="POX"/>
    <property type="match status" value="1"/>
</dbReference>
<keyword evidence="4 8" id="KW-0238">DNA-binding</keyword>
<dbReference type="SUPFAM" id="SSF46689">
    <property type="entry name" value="Homeodomain-like"/>
    <property type="match status" value="1"/>
</dbReference>
<dbReference type="GO" id="GO:0006355">
    <property type="term" value="P:regulation of DNA-templated transcription"/>
    <property type="evidence" value="ECO:0007669"/>
    <property type="project" value="InterPro"/>
</dbReference>
<sequence length="635" mass="69776">MAEGFEPFHVPQQSRRDKLRVVVQNHPSCEVTAATLHGCTGLLPLYDPSLLSSDLLTCANTGPGEFHHQNSSLGGASEACKQNPACVIKEEGMNLMGFVGGFMNNGSSSSSSHHPYYDPQSSLAVNPSSIQDINNTQFLYTAQNLREFGQSFSSGEMVSFKPESSTGEGLSLSLSSHHTHQHNLPLELNPQRYDSAVFDEKGIGGGYVVRGIVGHGGGFTSNELSRSSVPLGPFTGYALILKGSGFLKPAQQLLEEFCDVGRGLFAERSCEDSSLMNSPMESLSGTGDVDDSLTCGDRSDHGRKKSNLISMLNEVYRIYKQYYQQMQTVVTSFESVAGLGNAAPYTSFALKAMSKHFRCLKNAITDQLQLSSKSLVNGSFGKNESPRFGATDQGLHSQGPVHNLGFLEHHPIWRPQRGLPERAVVVLRAWLFEHFLHPYPTDTDKQMLAKQTGLSRSQVSNWFINARVRVWKPMVEEIHMLETRQSKKASEVENQNSNRLSDHLPSANPHPSEKQSQTTLTQMTQDPPPKRSRNELLCKPDRSDKPMNFSYNNLSSNHHVGVAMSTAGTSSGVSLTLGLHQNNGIGLPEPFQMSVAHPFILEENSEAYVMGGFEAQKRKFGKEDVRGQLLHDFAG</sequence>
<evidence type="ECO:0000256" key="2">
    <source>
        <dbReference type="ARBA" id="ARBA00006454"/>
    </source>
</evidence>
<evidence type="ECO:0000313" key="12">
    <source>
        <dbReference type="Proteomes" id="UP000655225"/>
    </source>
</evidence>
<gene>
    <name evidence="11" type="ORF">HHK36_019118</name>
</gene>
<comment type="subcellular location">
    <subcellularLocation>
        <location evidence="1 8">Nucleus</location>
    </subcellularLocation>
</comment>
<keyword evidence="3" id="KW-0805">Transcription regulation</keyword>
<evidence type="ECO:0000256" key="6">
    <source>
        <dbReference type="ARBA" id="ARBA00023163"/>
    </source>
</evidence>
<comment type="caution">
    <text evidence="11">The sequence shown here is derived from an EMBL/GenBank/DDBJ whole genome shotgun (WGS) entry which is preliminary data.</text>
</comment>
<protein>
    <recommendedName>
        <fullName evidence="10">Homeobox domain-containing protein</fullName>
    </recommendedName>
</protein>
<dbReference type="Gene3D" id="1.10.10.60">
    <property type="entry name" value="Homeodomain-like"/>
    <property type="match status" value="1"/>
</dbReference>
<dbReference type="SMART" id="SM00389">
    <property type="entry name" value="HOX"/>
    <property type="match status" value="1"/>
</dbReference>
<feature type="compositionally biased region" description="Polar residues" evidence="9">
    <location>
        <begin position="514"/>
        <end position="525"/>
    </location>
</feature>
<dbReference type="InterPro" id="IPR009057">
    <property type="entry name" value="Homeodomain-like_sf"/>
</dbReference>
<keyword evidence="6" id="KW-0804">Transcription</keyword>
<keyword evidence="7 8" id="KW-0539">Nucleus</keyword>
<dbReference type="GO" id="GO:0003677">
    <property type="term" value="F:DNA binding"/>
    <property type="evidence" value="ECO:0007669"/>
    <property type="project" value="UniProtKB-UniRule"/>
</dbReference>
<dbReference type="InterPro" id="IPR008422">
    <property type="entry name" value="KN_HD"/>
</dbReference>
<dbReference type="InterPro" id="IPR050224">
    <property type="entry name" value="TALE_homeobox"/>
</dbReference>
<evidence type="ECO:0000256" key="5">
    <source>
        <dbReference type="ARBA" id="ARBA00023155"/>
    </source>
</evidence>
<dbReference type="GO" id="GO:0005634">
    <property type="term" value="C:nucleus"/>
    <property type="evidence" value="ECO:0007669"/>
    <property type="project" value="UniProtKB-SubCell"/>
</dbReference>
<dbReference type="AlphaFoldDB" id="A0A835D9R0"/>
<evidence type="ECO:0000256" key="1">
    <source>
        <dbReference type="ARBA" id="ARBA00004123"/>
    </source>
</evidence>
<dbReference type="CDD" id="cd00086">
    <property type="entry name" value="homeodomain"/>
    <property type="match status" value="1"/>
</dbReference>
<reference evidence="11 12" key="1">
    <citation type="submission" date="2020-04" db="EMBL/GenBank/DDBJ databases">
        <title>Plant Genome Project.</title>
        <authorList>
            <person name="Zhang R.-G."/>
        </authorList>
    </citation>
    <scope>NUCLEOTIDE SEQUENCE [LARGE SCALE GENOMIC DNA]</scope>
    <source>
        <strain evidence="11">YNK0</strain>
        <tissue evidence="11">Leaf</tissue>
    </source>
</reference>